<proteinExistence type="predicted"/>
<name>A0ABP0P0S9_9DINO</name>
<dbReference type="EMBL" id="CAXAMM010032223">
    <property type="protein sequence ID" value="CAK9069389.1"/>
    <property type="molecule type" value="Genomic_DNA"/>
</dbReference>
<sequence length="121" mass="13966">MYRTFAVRCAEQSPEPPRHAVATWTCAPVQQEYNKHKNFLLFLVDGDNHEFNSQRIWNKAGIKGAVDGSPRGVLSLQGWVRKVLARSCTRSLGRGRLTKRLDSTKLNYRYNRVFPKELCWA</sequence>
<dbReference type="Proteomes" id="UP001642464">
    <property type="component" value="Unassembled WGS sequence"/>
</dbReference>
<gene>
    <name evidence="1" type="ORF">SCF082_LOCUS34753</name>
</gene>
<accession>A0ABP0P0S9</accession>
<keyword evidence="2" id="KW-1185">Reference proteome</keyword>
<evidence type="ECO:0000313" key="2">
    <source>
        <dbReference type="Proteomes" id="UP001642464"/>
    </source>
</evidence>
<comment type="caution">
    <text evidence="1">The sequence shown here is derived from an EMBL/GenBank/DDBJ whole genome shotgun (WGS) entry which is preliminary data.</text>
</comment>
<evidence type="ECO:0000313" key="1">
    <source>
        <dbReference type="EMBL" id="CAK9069389.1"/>
    </source>
</evidence>
<protein>
    <submittedName>
        <fullName evidence="1">Uncharacterized protein</fullName>
    </submittedName>
</protein>
<organism evidence="1 2">
    <name type="scientific">Durusdinium trenchii</name>
    <dbReference type="NCBI Taxonomy" id="1381693"/>
    <lineage>
        <taxon>Eukaryota</taxon>
        <taxon>Sar</taxon>
        <taxon>Alveolata</taxon>
        <taxon>Dinophyceae</taxon>
        <taxon>Suessiales</taxon>
        <taxon>Symbiodiniaceae</taxon>
        <taxon>Durusdinium</taxon>
    </lineage>
</organism>
<reference evidence="1 2" key="1">
    <citation type="submission" date="2024-02" db="EMBL/GenBank/DDBJ databases">
        <authorList>
            <person name="Chen Y."/>
            <person name="Shah S."/>
            <person name="Dougan E. K."/>
            <person name="Thang M."/>
            <person name="Chan C."/>
        </authorList>
    </citation>
    <scope>NUCLEOTIDE SEQUENCE [LARGE SCALE GENOMIC DNA]</scope>
</reference>